<evidence type="ECO:0000313" key="1">
    <source>
        <dbReference type="EMBL" id="NEB84775.1"/>
    </source>
</evidence>
<dbReference type="GO" id="GO:0016787">
    <property type="term" value="F:hydrolase activity"/>
    <property type="evidence" value="ECO:0007669"/>
    <property type="project" value="UniProtKB-KW"/>
</dbReference>
<organism evidence="1">
    <name type="scientific">Streptomyces anulatus</name>
    <name type="common">Streptomyces chrysomallus</name>
    <dbReference type="NCBI Taxonomy" id="1892"/>
    <lineage>
        <taxon>Bacteria</taxon>
        <taxon>Bacillati</taxon>
        <taxon>Actinomycetota</taxon>
        <taxon>Actinomycetes</taxon>
        <taxon>Kitasatosporales</taxon>
        <taxon>Streptomycetaceae</taxon>
        <taxon>Streptomyces</taxon>
    </lineage>
</organism>
<accession>A0A6G3SQ38</accession>
<proteinExistence type="predicted"/>
<feature type="non-terminal residue" evidence="1">
    <location>
        <position position="1"/>
    </location>
</feature>
<dbReference type="InterPro" id="IPR036866">
    <property type="entry name" value="RibonucZ/Hydroxyglut_hydro"/>
</dbReference>
<name>A0A6G3SQ38_STRAQ</name>
<dbReference type="EMBL" id="JAAGMK010000304">
    <property type="protein sequence ID" value="NEB84775.1"/>
    <property type="molecule type" value="Genomic_DNA"/>
</dbReference>
<dbReference type="Gene3D" id="3.60.15.10">
    <property type="entry name" value="Ribonuclease Z/Hydroxyacylglutathione hydrolase-like"/>
    <property type="match status" value="1"/>
</dbReference>
<keyword evidence="1" id="KW-0378">Hydrolase</keyword>
<dbReference type="SUPFAM" id="SSF56281">
    <property type="entry name" value="Metallo-hydrolase/oxidoreductase"/>
    <property type="match status" value="1"/>
</dbReference>
<comment type="caution">
    <text evidence="1">The sequence shown here is derived from an EMBL/GenBank/DDBJ whole genome shotgun (WGS) entry which is preliminary data.</text>
</comment>
<sequence>ESGEPQAGRDAITSRWPAALERLLALGGEGALYVPGHGAVVDAAFVRAQRASLAERFGVA</sequence>
<protein>
    <submittedName>
        <fullName evidence="1">MBL fold metallo-hydrolase</fullName>
    </submittedName>
</protein>
<reference evidence="1" key="1">
    <citation type="submission" date="2020-01" db="EMBL/GenBank/DDBJ databases">
        <title>Insect and environment-associated Actinomycetes.</title>
        <authorList>
            <person name="Currrie C."/>
            <person name="Chevrette M."/>
            <person name="Carlson C."/>
            <person name="Stubbendieck R."/>
            <person name="Wendt-Pienkowski E."/>
        </authorList>
    </citation>
    <scope>NUCLEOTIDE SEQUENCE</scope>
    <source>
        <strain evidence="1">SID505</strain>
    </source>
</reference>
<gene>
    <name evidence="1" type="ORF">G3I43_11405</name>
</gene>
<dbReference type="AlphaFoldDB" id="A0A6G3SQ38"/>